<evidence type="ECO:0000256" key="1">
    <source>
        <dbReference type="ARBA" id="ARBA00006820"/>
    </source>
</evidence>
<dbReference type="Proteomes" id="UP000887564">
    <property type="component" value="Unplaced"/>
</dbReference>
<evidence type="ECO:0000313" key="3">
    <source>
        <dbReference type="WBParaSite" id="PEQ_0000612701-mRNA-1"/>
    </source>
</evidence>
<accession>A0A914RMT7</accession>
<name>A0A914RMT7_PAREQ</name>
<protein>
    <submittedName>
        <fullName evidence="3">Uncharacterized protein</fullName>
    </submittedName>
</protein>
<dbReference type="GO" id="GO:0019098">
    <property type="term" value="P:reproductive behavior"/>
    <property type="evidence" value="ECO:0007669"/>
    <property type="project" value="UniProtKB-ARBA"/>
</dbReference>
<organism evidence="2 3">
    <name type="scientific">Parascaris equorum</name>
    <name type="common">Equine roundworm</name>
    <dbReference type="NCBI Taxonomy" id="6256"/>
    <lineage>
        <taxon>Eukaryota</taxon>
        <taxon>Metazoa</taxon>
        <taxon>Ecdysozoa</taxon>
        <taxon>Nematoda</taxon>
        <taxon>Chromadorea</taxon>
        <taxon>Rhabditida</taxon>
        <taxon>Spirurina</taxon>
        <taxon>Ascaridomorpha</taxon>
        <taxon>Ascaridoidea</taxon>
        <taxon>Ascarididae</taxon>
        <taxon>Parascaris</taxon>
    </lineage>
</organism>
<reference evidence="3" key="1">
    <citation type="submission" date="2022-11" db="UniProtKB">
        <authorList>
            <consortium name="WormBaseParasite"/>
        </authorList>
    </citation>
    <scope>IDENTIFICATION</scope>
</reference>
<sequence>MSVTCSHTDSSKLVKYYVLQKELHRVNLQMGSGYLSQVITVFERLGYKILIGDQPSGTKFDVLWMHEFPFLSNEMQPYLEDLKPYQKLNHIPGSGFYTSKVSFGSFNEHRGIHVRKIEELDLNEAGTFVQQYIANPLLIDGRKFDIGIYTVVTSVSPLRVYVCIFDKSMPSLKKYYNDEKMTFRQTFDAYLLSIHLFLPHFQANMSPNLSSSHFAQHRVLFDQVLINILSLVGIATHLHGQTREMSL</sequence>
<dbReference type="Gene3D" id="3.30.470.20">
    <property type="entry name" value="ATP-grasp fold, B domain"/>
    <property type="match status" value="1"/>
</dbReference>
<dbReference type="InterPro" id="IPR004344">
    <property type="entry name" value="TTL/TTLL_fam"/>
</dbReference>
<evidence type="ECO:0000313" key="2">
    <source>
        <dbReference type="Proteomes" id="UP000887564"/>
    </source>
</evidence>
<dbReference type="PANTHER" id="PTHR47113:SF1">
    <property type="entry name" value="LD09343P"/>
    <property type="match status" value="1"/>
</dbReference>
<dbReference type="WBParaSite" id="PEQ_0000612701-mRNA-1">
    <property type="protein sequence ID" value="PEQ_0000612701-mRNA-1"/>
    <property type="gene ID" value="PEQ_0000612701"/>
</dbReference>
<keyword evidence="2" id="KW-1185">Reference proteome</keyword>
<proteinExistence type="inferred from homology"/>
<dbReference type="InterPro" id="IPR053317">
    <property type="entry name" value="Tubulin_polyglutamylase"/>
</dbReference>
<dbReference type="AlphaFoldDB" id="A0A914RMT7"/>
<comment type="similarity">
    <text evidence="1">Belongs to the tubulin--tyrosine ligase family.</text>
</comment>
<dbReference type="Pfam" id="PF03133">
    <property type="entry name" value="TTL"/>
    <property type="match status" value="1"/>
</dbReference>
<dbReference type="PANTHER" id="PTHR47113">
    <property type="entry name" value="LD09343P"/>
    <property type="match status" value="1"/>
</dbReference>